<dbReference type="PANTHER" id="PTHR43591">
    <property type="entry name" value="METHYLTRANSFERASE"/>
    <property type="match status" value="1"/>
</dbReference>
<dbReference type="InterPro" id="IPR023576">
    <property type="entry name" value="UbiE/COQ5_MeTrFase_CS"/>
</dbReference>
<keyword evidence="4 5" id="KW-0949">S-adenosyl-L-methionine</keyword>
<dbReference type="UniPathway" id="UPA00079">
    <property type="reaction ID" value="UER00169"/>
</dbReference>
<evidence type="ECO:0000256" key="1">
    <source>
        <dbReference type="ARBA" id="ARBA00022428"/>
    </source>
</evidence>
<dbReference type="NCBIfam" id="TIGR01934">
    <property type="entry name" value="MenG_MenH_UbiE"/>
    <property type="match status" value="1"/>
</dbReference>
<dbReference type="CDD" id="cd02440">
    <property type="entry name" value="AdoMet_MTases"/>
    <property type="match status" value="1"/>
</dbReference>
<keyword evidence="1 5" id="KW-0474">Menaquinone biosynthesis</keyword>
<sequence>MSEATMTVDKSGERVQRMFGQIADRYDLMNHLLSGGVDIYWRSFTVKKVAPQNDSPILDVCTGTGDLALTYWKAGNKQIPVFGTDFTPEMLERARTKFDKLSAAEKQTTAEVQFQEADTQELPFDDNMFQIVSVAFGLRNVADTRAGLQEMLRVCEPGGRVAVLEFSNPTMPGLAGGYRWYFKNVLPRLGQLFAKNSEQAYNYLPQSVTEFPCGQELVDIMTECGMINASFIPLTFGIATLYVGEKPSN</sequence>
<evidence type="ECO:0000256" key="4">
    <source>
        <dbReference type="ARBA" id="ARBA00022691"/>
    </source>
</evidence>
<dbReference type="SUPFAM" id="SSF53335">
    <property type="entry name" value="S-adenosyl-L-methionine-dependent methyltransferases"/>
    <property type="match status" value="1"/>
</dbReference>
<comment type="catalytic activity">
    <reaction evidence="5">
        <text>a 2-demethylmenaquinol + S-adenosyl-L-methionine = a menaquinol + S-adenosyl-L-homocysteine + H(+)</text>
        <dbReference type="Rhea" id="RHEA:42640"/>
        <dbReference type="Rhea" id="RHEA-COMP:9539"/>
        <dbReference type="Rhea" id="RHEA-COMP:9563"/>
        <dbReference type="ChEBI" id="CHEBI:15378"/>
        <dbReference type="ChEBI" id="CHEBI:18151"/>
        <dbReference type="ChEBI" id="CHEBI:55437"/>
        <dbReference type="ChEBI" id="CHEBI:57856"/>
        <dbReference type="ChEBI" id="CHEBI:59789"/>
        <dbReference type="EC" id="2.1.1.163"/>
    </reaction>
</comment>
<evidence type="ECO:0000313" key="6">
    <source>
        <dbReference type="EMBL" id="QDT33518.1"/>
    </source>
</evidence>
<keyword evidence="2 5" id="KW-0489">Methyltransferase</keyword>
<protein>
    <recommendedName>
        <fullName evidence="5">Demethylmenaquinone methyltransferase</fullName>
        <ecNumber evidence="5">2.1.1.163</ecNumber>
    </recommendedName>
</protein>
<name>A0A517QPE7_9PLAN</name>
<dbReference type="PANTHER" id="PTHR43591:SF24">
    <property type="entry name" value="2-METHOXY-6-POLYPRENYL-1,4-BENZOQUINOL METHYLASE, MITOCHONDRIAL"/>
    <property type="match status" value="1"/>
</dbReference>
<dbReference type="EMBL" id="CP036267">
    <property type="protein sequence ID" value="QDT33518.1"/>
    <property type="molecule type" value="Genomic_DNA"/>
</dbReference>
<dbReference type="PROSITE" id="PS51608">
    <property type="entry name" value="SAM_MT_UBIE"/>
    <property type="match status" value="1"/>
</dbReference>
<gene>
    <name evidence="6" type="primary">ubiE_1</name>
    <name evidence="5" type="synonym">menG</name>
    <name evidence="6" type="ORF">Mal48_27710</name>
</gene>
<dbReference type="GO" id="GO:0032259">
    <property type="term" value="P:methylation"/>
    <property type="evidence" value="ECO:0007669"/>
    <property type="project" value="UniProtKB-KW"/>
</dbReference>
<dbReference type="InterPro" id="IPR004033">
    <property type="entry name" value="UbiE/COQ5_MeTrFase"/>
</dbReference>
<feature type="binding site" evidence="5">
    <location>
        <position position="85"/>
    </location>
    <ligand>
        <name>S-adenosyl-L-methionine</name>
        <dbReference type="ChEBI" id="CHEBI:59789"/>
    </ligand>
</feature>
<evidence type="ECO:0000256" key="2">
    <source>
        <dbReference type="ARBA" id="ARBA00022603"/>
    </source>
</evidence>
<dbReference type="Pfam" id="PF01209">
    <property type="entry name" value="Ubie_methyltran"/>
    <property type="match status" value="1"/>
</dbReference>
<reference evidence="6 7" key="1">
    <citation type="submission" date="2019-02" db="EMBL/GenBank/DDBJ databases">
        <title>Deep-cultivation of Planctomycetes and their phenomic and genomic characterization uncovers novel biology.</title>
        <authorList>
            <person name="Wiegand S."/>
            <person name="Jogler M."/>
            <person name="Boedeker C."/>
            <person name="Pinto D."/>
            <person name="Vollmers J."/>
            <person name="Rivas-Marin E."/>
            <person name="Kohn T."/>
            <person name="Peeters S.H."/>
            <person name="Heuer A."/>
            <person name="Rast P."/>
            <person name="Oberbeckmann S."/>
            <person name="Bunk B."/>
            <person name="Jeske O."/>
            <person name="Meyerdierks A."/>
            <person name="Storesund J.E."/>
            <person name="Kallscheuer N."/>
            <person name="Luecker S."/>
            <person name="Lage O.M."/>
            <person name="Pohl T."/>
            <person name="Merkel B.J."/>
            <person name="Hornburger P."/>
            <person name="Mueller R.-W."/>
            <person name="Bruemmer F."/>
            <person name="Labrenz M."/>
            <person name="Spormann A.M."/>
            <person name="Op den Camp H."/>
            <person name="Overmann J."/>
            <person name="Amann R."/>
            <person name="Jetten M.S.M."/>
            <person name="Mascher T."/>
            <person name="Medema M.H."/>
            <person name="Devos D.P."/>
            <person name="Kaster A.-K."/>
            <person name="Ovreas L."/>
            <person name="Rohde M."/>
            <person name="Galperin M.Y."/>
            <person name="Jogler C."/>
        </authorList>
    </citation>
    <scope>NUCLEOTIDE SEQUENCE [LARGE SCALE GENOMIC DNA]</scope>
    <source>
        <strain evidence="6 7">Mal48</strain>
    </source>
</reference>
<dbReference type="AlphaFoldDB" id="A0A517QPE7"/>
<dbReference type="GO" id="GO:0009234">
    <property type="term" value="P:menaquinone biosynthetic process"/>
    <property type="evidence" value="ECO:0007669"/>
    <property type="project" value="UniProtKB-UniRule"/>
</dbReference>
<dbReference type="KEGG" id="tpol:Mal48_27710"/>
<dbReference type="GO" id="GO:0043770">
    <property type="term" value="F:demethylmenaquinone methyltransferase activity"/>
    <property type="evidence" value="ECO:0007669"/>
    <property type="project" value="UniProtKB-UniRule"/>
</dbReference>
<organism evidence="6 7">
    <name type="scientific">Thalassoglobus polymorphus</name>
    <dbReference type="NCBI Taxonomy" id="2527994"/>
    <lineage>
        <taxon>Bacteria</taxon>
        <taxon>Pseudomonadati</taxon>
        <taxon>Planctomycetota</taxon>
        <taxon>Planctomycetia</taxon>
        <taxon>Planctomycetales</taxon>
        <taxon>Planctomycetaceae</taxon>
        <taxon>Thalassoglobus</taxon>
    </lineage>
</organism>
<dbReference type="RefSeq" id="WP_231739542.1">
    <property type="nucleotide sequence ID" value="NZ_CP036267.1"/>
</dbReference>
<dbReference type="Gene3D" id="3.40.50.150">
    <property type="entry name" value="Vaccinia Virus protein VP39"/>
    <property type="match status" value="1"/>
</dbReference>
<comment type="pathway">
    <text evidence="5">Quinol/quinone metabolism; menaquinone biosynthesis; menaquinol from 1,4-dihydroxy-2-naphthoate: step 2/2.</text>
</comment>
<dbReference type="Proteomes" id="UP000315724">
    <property type="component" value="Chromosome"/>
</dbReference>
<comment type="caution">
    <text evidence="5">Lacks conserved residue(s) required for the propagation of feature annotation.</text>
</comment>
<dbReference type="EC" id="2.1.1.163" evidence="5"/>
<dbReference type="PROSITE" id="PS01183">
    <property type="entry name" value="UBIE_1"/>
    <property type="match status" value="1"/>
</dbReference>
<feature type="binding site" evidence="5">
    <location>
        <begin position="118"/>
        <end position="119"/>
    </location>
    <ligand>
        <name>S-adenosyl-L-methionine</name>
        <dbReference type="ChEBI" id="CHEBI:59789"/>
    </ligand>
</feature>
<evidence type="ECO:0000256" key="5">
    <source>
        <dbReference type="HAMAP-Rule" id="MF_01813"/>
    </source>
</evidence>
<comment type="function">
    <text evidence="5">Methyltransferase required for the conversion of demethylmenaquinol (DMKH2) to menaquinol (MKH2).</text>
</comment>
<dbReference type="NCBIfam" id="NF001244">
    <property type="entry name" value="PRK00216.1-5"/>
    <property type="match status" value="1"/>
</dbReference>
<feature type="binding site" evidence="5">
    <location>
        <position position="64"/>
    </location>
    <ligand>
        <name>S-adenosyl-L-methionine</name>
        <dbReference type="ChEBI" id="CHEBI:59789"/>
    </ligand>
</feature>
<proteinExistence type="inferred from homology"/>
<keyword evidence="3 5" id="KW-0808">Transferase</keyword>
<dbReference type="HAMAP" id="MF_01813">
    <property type="entry name" value="MenG_UbiE_methyltr"/>
    <property type="match status" value="1"/>
</dbReference>
<evidence type="ECO:0000256" key="3">
    <source>
        <dbReference type="ARBA" id="ARBA00022679"/>
    </source>
</evidence>
<dbReference type="InterPro" id="IPR029063">
    <property type="entry name" value="SAM-dependent_MTases_sf"/>
</dbReference>
<evidence type="ECO:0000313" key="7">
    <source>
        <dbReference type="Proteomes" id="UP000315724"/>
    </source>
</evidence>
<accession>A0A517QPE7</accession>
<keyword evidence="7" id="KW-1185">Reference proteome</keyword>
<comment type="similarity">
    <text evidence="5">Belongs to the class I-like SAM-binding methyltransferase superfamily. MenG/UbiE family.</text>
</comment>